<evidence type="ECO:0000313" key="19">
    <source>
        <dbReference type="Proteomes" id="UP000248897"/>
    </source>
</evidence>
<dbReference type="GO" id="GO:0030288">
    <property type="term" value="C:outer membrane-bounded periplasmic space"/>
    <property type="evidence" value="ECO:0007669"/>
    <property type="project" value="InterPro"/>
</dbReference>
<keyword evidence="6 14" id="KW-0997">Cell inner membrane</keyword>
<evidence type="ECO:0000256" key="1">
    <source>
        <dbReference type="ARBA" id="ARBA00004383"/>
    </source>
</evidence>
<keyword evidence="4 14" id="KW-0813">Transport</keyword>
<evidence type="ECO:0000256" key="11">
    <source>
        <dbReference type="ARBA" id="ARBA00022989"/>
    </source>
</evidence>
<reference evidence="18 19" key="1">
    <citation type="submission" date="2018-06" db="EMBL/GenBank/DDBJ databases">
        <authorList>
            <consortium name="Pathogen Informatics"/>
            <person name="Doyle S."/>
        </authorList>
    </citation>
    <scope>NUCLEOTIDE SEQUENCE [LARGE SCALE GENOMIC DNA]</scope>
    <source>
        <strain evidence="18 19">NCTC12961</strain>
    </source>
</reference>
<dbReference type="GO" id="GO:0055085">
    <property type="term" value="P:transmembrane transport"/>
    <property type="evidence" value="ECO:0007669"/>
    <property type="project" value="InterPro"/>
</dbReference>
<dbReference type="SUPFAM" id="SSF74653">
    <property type="entry name" value="TolA/TonB C-terminal domain"/>
    <property type="match status" value="1"/>
</dbReference>
<dbReference type="EMBL" id="CP065673">
    <property type="protein sequence ID" value="QPS20597.1"/>
    <property type="molecule type" value="Genomic_DNA"/>
</dbReference>
<dbReference type="InterPro" id="IPR051045">
    <property type="entry name" value="TonB-dependent_transducer"/>
</dbReference>
<comment type="subcellular location">
    <subcellularLocation>
        <location evidence="1 14">Cell inner membrane</location>
        <topology evidence="1 14">Single-pass membrane protein</topology>
        <orientation evidence="1 14">Periplasmic side</orientation>
    </subcellularLocation>
</comment>
<dbReference type="Gene3D" id="3.30.2420.10">
    <property type="entry name" value="TonB"/>
    <property type="match status" value="1"/>
</dbReference>
<evidence type="ECO:0000256" key="13">
    <source>
        <dbReference type="ARBA" id="ARBA00025849"/>
    </source>
</evidence>
<comment type="similarity">
    <text evidence="2 14">Belongs to the TonB family.</text>
</comment>
<feature type="compositionally biased region" description="Basic and acidic residues" evidence="15">
    <location>
        <begin position="117"/>
        <end position="136"/>
    </location>
</feature>
<reference evidence="17 20" key="2">
    <citation type="submission" date="2020-12" db="EMBL/GenBank/DDBJ databases">
        <title>FDA dAtabase for Regulatory Grade micrObial Sequences (FDA-ARGOS): Supporting development and validation of Infectious Disease Dx tests.</title>
        <authorList>
            <person name="Sproer C."/>
            <person name="Gronow S."/>
            <person name="Severitt S."/>
            <person name="Schroder I."/>
            <person name="Tallon L."/>
            <person name="Sadzewicz L."/>
            <person name="Zhao X."/>
            <person name="Boylan J."/>
            <person name="Ott S."/>
            <person name="Bowen H."/>
            <person name="Vavikolanu K."/>
            <person name="Mehta A."/>
            <person name="Aluvathingal J."/>
            <person name="Nadendla S."/>
            <person name="Lowell S."/>
            <person name="Myers T."/>
            <person name="Yan Y."/>
            <person name="Sichtig H."/>
        </authorList>
    </citation>
    <scope>NUCLEOTIDE SEQUENCE [LARGE SCALE GENOMIC DNA]</scope>
    <source>
        <strain evidence="17 20">FDAARGOS_907</strain>
    </source>
</reference>
<dbReference type="PANTHER" id="PTHR33446">
    <property type="entry name" value="PROTEIN TONB-RELATED"/>
    <property type="match status" value="1"/>
</dbReference>
<keyword evidence="7" id="KW-0812">Transmembrane</keyword>
<dbReference type="PANTHER" id="PTHR33446:SF8">
    <property type="entry name" value="PROTEIN TONB"/>
    <property type="match status" value="1"/>
</dbReference>
<accession>A0A2X4V411</accession>
<dbReference type="GO" id="GO:0098797">
    <property type="term" value="C:plasma membrane protein complex"/>
    <property type="evidence" value="ECO:0007669"/>
    <property type="project" value="TreeGrafter"/>
</dbReference>
<keyword evidence="5 14" id="KW-1003">Cell membrane</keyword>
<comment type="function">
    <text evidence="14">Interacts with outer membrane receptor proteins that carry out high-affinity binding and energy dependent uptake into the periplasmic space of specific substrates. It could act to transduce energy from the cytoplasmic membrane to specific energy-requiring processes in the outer membrane, resulting in the release into the periplasm of ligands bound by these outer membrane proteins.</text>
</comment>
<evidence type="ECO:0000256" key="14">
    <source>
        <dbReference type="RuleBase" id="RU362123"/>
    </source>
</evidence>
<keyword evidence="9 14" id="KW-0653">Protein transport</keyword>
<evidence type="ECO:0000313" key="17">
    <source>
        <dbReference type="EMBL" id="QPS20597.1"/>
    </source>
</evidence>
<dbReference type="Proteomes" id="UP000248897">
    <property type="component" value="Chromosome 1"/>
</dbReference>
<dbReference type="STRING" id="82996.ADP72_22680"/>
<evidence type="ECO:0000256" key="9">
    <source>
        <dbReference type="ARBA" id="ARBA00022927"/>
    </source>
</evidence>
<dbReference type="AlphaFoldDB" id="A0A2X4V411"/>
<evidence type="ECO:0000256" key="3">
    <source>
        <dbReference type="ARBA" id="ARBA00022362"/>
    </source>
</evidence>
<organism evidence="18 19">
    <name type="scientific">Serratia plymuthica</name>
    <dbReference type="NCBI Taxonomy" id="82996"/>
    <lineage>
        <taxon>Bacteria</taxon>
        <taxon>Pseudomonadati</taxon>
        <taxon>Pseudomonadota</taxon>
        <taxon>Gammaproteobacteria</taxon>
        <taxon>Enterobacterales</taxon>
        <taxon>Yersiniaceae</taxon>
        <taxon>Serratia</taxon>
    </lineage>
</organism>
<evidence type="ECO:0000256" key="6">
    <source>
        <dbReference type="ARBA" id="ARBA00022519"/>
    </source>
</evidence>
<dbReference type="InterPro" id="IPR003538">
    <property type="entry name" value="TonB"/>
</dbReference>
<evidence type="ECO:0000256" key="15">
    <source>
        <dbReference type="SAM" id="MobiDB-lite"/>
    </source>
</evidence>
<keyword evidence="11" id="KW-1133">Transmembrane helix</keyword>
<evidence type="ECO:0000313" key="18">
    <source>
        <dbReference type="EMBL" id="SQI41502.1"/>
    </source>
</evidence>
<dbReference type="GO" id="GO:0031992">
    <property type="term" value="F:energy transducer activity"/>
    <property type="evidence" value="ECO:0007669"/>
    <property type="project" value="InterPro"/>
</dbReference>
<feature type="domain" description="TonB C-terminal" evidence="16">
    <location>
        <begin position="164"/>
        <end position="254"/>
    </location>
</feature>
<dbReference type="Proteomes" id="UP000594967">
    <property type="component" value="Chromosome"/>
</dbReference>
<evidence type="ECO:0000256" key="2">
    <source>
        <dbReference type="ARBA" id="ARBA00006555"/>
    </source>
</evidence>
<keyword evidence="12" id="KW-0472">Membrane</keyword>
<dbReference type="NCBIfam" id="TIGR01352">
    <property type="entry name" value="tonB_Cterm"/>
    <property type="match status" value="1"/>
</dbReference>
<evidence type="ECO:0000256" key="8">
    <source>
        <dbReference type="ARBA" id="ARBA00022737"/>
    </source>
</evidence>
<name>A0A2X4V411_SERPL</name>
<feature type="compositionally biased region" description="Pro residues" evidence="15">
    <location>
        <begin position="61"/>
        <end position="71"/>
    </location>
</feature>
<feature type="compositionally biased region" description="Acidic residues" evidence="15">
    <location>
        <begin position="72"/>
        <end position="92"/>
    </location>
</feature>
<dbReference type="InterPro" id="IPR006260">
    <property type="entry name" value="TonB/TolA_C"/>
</dbReference>
<evidence type="ECO:0000256" key="4">
    <source>
        <dbReference type="ARBA" id="ARBA00022448"/>
    </source>
</evidence>
<sequence length="254" mass="28302">MPLKKMFLNRRLSVPIVLSVGLHSALVASLLYASVNEVMELPKPEDAPISVMMVNTAAMAEPPPPAPAEPEPQVEPEPEPQVEPEPEPEPEPLPEPPPKAILKPEPVKPKPKPKPKPKVEKTVKREPQKTEPREPSPFENNEPAKPVDKAPVKQAPSAPVQGNSRDVGPKPISRADPIYPPRARALQIEGSVRVQFDIDSDGRVTNVRILSAEPRNMFEREVKQALRKWRYEAKEAKDRVVNIRFKINGTTEMD</sequence>
<gene>
    <name evidence="18" type="primary">tonB</name>
    <name evidence="17" type="ORF">I6G64_24120</name>
    <name evidence="18" type="ORF">NCTC12961_03320</name>
</gene>
<dbReference type="PRINTS" id="PR01374">
    <property type="entry name" value="TONBPROTEIN"/>
</dbReference>
<dbReference type="EMBL" id="LS483469">
    <property type="protein sequence ID" value="SQI41502.1"/>
    <property type="molecule type" value="Genomic_DNA"/>
</dbReference>
<dbReference type="InterPro" id="IPR037682">
    <property type="entry name" value="TonB_C"/>
</dbReference>
<evidence type="ECO:0000256" key="12">
    <source>
        <dbReference type="ARBA" id="ARBA00023136"/>
    </source>
</evidence>
<dbReference type="GO" id="GO:0015891">
    <property type="term" value="P:siderophore transport"/>
    <property type="evidence" value="ECO:0007669"/>
    <property type="project" value="InterPro"/>
</dbReference>
<dbReference type="PROSITE" id="PS52015">
    <property type="entry name" value="TONB_CTD"/>
    <property type="match status" value="1"/>
</dbReference>
<dbReference type="InterPro" id="IPR049924">
    <property type="entry name" value="TonB_pro-rich"/>
</dbReference>
<evidence type="ECO:0000256" key="10">
    <source>
        <dbReference type="ARBA" id="ARBA00022968"/>
    </source>
</evidence>
<dbReference type="GO" id="GO:0015031">
    <property type="term" value="P:protein transport"/>
    <property type="evidence" value="ECO:0007669"/>
    <property type="project" value="UniProtKB-UniRule"/>
</dbReference>
<dbReference type="NCBIfam" id="NF008082">
    <property type="entry name" value="PRK10819.1-3"/>
    <property type="match status" value="1"/>
</dbReference>
<evidence type="ECO:0000259" key="16">
    <source>
        <dbReference type="PROSITE" id="PS52015"/>
    </source>
</evidence>
<feature type="region of interest" description="Disordered" evidence="15">
    <location>
        <begin position="59"/>
        <end position="180"/>
    </location>
</feature>
<comment type="subunit">
    <text evidence="13">Homodimer. Forms a complex with the accessory proteins ExbB and ExbD.</text>
</comment>
<keyword evidence="20" id="KW-1185">Reference proteome</keyword>
<evidence type="ECO:0000256" key="7">
    <source>
        <dbReference type="ARBA" id="ARBA00022692"/>
    </source>
</evidence>
<dbReference type="Pfam" id="PF03544">
    <property type="entry name" value="TonB_C"/>
    <property type="match status" value="1"/>
</dbReference>
<evidence type="ECO:0000256" key="5">
    <source>
        <dbReference type="ARBA" id="ARBA00022475"/>
    </source>
</evidence>
<dbReference type="RefSeq" id="WP_063201093.1">
    <property type="nucleotide sequence ID" value="NZ_CAMITG010000011.1"/>
</dbReference>
<proteinExistence type="inferred from homology"/>
<evidence type="ECO:0000313" key="20">
    <source>
        <dbReference type="Proteomes" id="UP000594967"/>
    </source>
</evidence>
<keyword evidence="10 14" id="KW-0735">Signal-anchor</keyword>
<keyword evidence="8" id="KW-0677">Repeat</keyword>
<dbReference type="Pfam" id="PF16031">
    <property type="entry name" value="TonB_N"/>
    <property type="match status" value="1"/>
</dbReference>
<protein>
    <recommendedName>
        <fullName evidence="3 14">Protein TonB</fullName>
    </recommendedName>
</protein>